<proteinExistence type="predicted"/>
<dbReference type="AlphaFoldDB" id="X0TIG9"/>
<evidence type="ECO:0000313" key="2">
    <source>
        <dbReference type="EMBL" id="GAF87051.1"/>
    </source>
</evidence>
<evidence type="ECO:0000256" key="1">
    <source>
        <dbReference type="SAM" id="MobiDB-lite"/>
    </source>
</evidence>
<gene>
    <name evidence="2" type="ORF">S01H1_28961</name>
</gene>
<name>X0TIG9_9ZZZZ</name>
<sequence length="101" mass="11059">RDDDVPQSAPRHHDLRGRPLATPPIAAQLPVVYDFEVAGALAGSERLRRTLDPDRPGGVSGPHRSLRLQMPEGARIYPREGRVVRGAILGGLINNYYRKAG</sequence>
<accession>X0TIG9</accession>
<feature type="non-terminal residue" evidence="2">
    <location>
        <position position="1"/>
    </location>
</feature>
<protein>
    <submittedName>
        <fullName evidence="2">Uncharacterized protein</fullName>
    </submittedName>
</protein>
<feature type="region of interest" description="Disordered" evidence="1">
    <location>
        <begin position="1"/>
        <end position="21"/>
    </location>
</feature>
<comment type="caution">
    <text evidence="2">The sequence shown here is derived from an EMBL/GenBank/DDBJ whole genome shotgun (WGS) entry which is preliminary data.</text>
</comment>
<dbReference type="EMBL" id="BARS01017731">
    <property type="protein sequence ID" value="GAF87051.1"/>
    <property type="molecule type" value="Genomic_DNA"/>
</dbReference>
<reference evidence="2" key="1">
    <citation type="journal article" date="2014" name="Front. Microbiol.">
        <title>High frequency of phylogenetically diverse reductive dehalogenase-homologous genes in deep subseafloor sedimentary metagenomes.</title>
        <authorList>
            <person name="Kawai M."/>
            <person name="Futagami T."/>
            <person name="Toyoda A."/>
            <person name="Takaki Y."/>
            <person name="Nishi S."/>
            <person name="Hori S."/>
            <person name="Arai W."/>
            <person name="Tsubouchi T."/>
            <person name="Morono Y."/>
            <person name="Uchiyama I."/>
            <person name="Ito T."/>
            <person name="Fujiyama A."/>
            <person name="Inagaki F."/>
            <person name="Takami H."/>
        </authorList>
    </citation>
    <scope>NUCLEOTIDE SEQUENCE</scope>
    <source>
        <strain evidence="2">Expedition CK06-06</strain>
    </source>
</reference>
<organism evidence="2">
    <name type="scientific">marine sediment metagenome</name>
    <dbReference type="NCBI Taxonomy" id="412755"/>
    <lineage>
        <taxon>unclassified sequences</taxon>
        <taxon>metagenomes</taxon>
        <taxon>ecological metagenomes</taxon>
    </lineage>
</organism>